<evidence type="ECO:0000313" key="2">
    <source>
        <dbReference type="Proteomes" id="UP000011626"/>
    </source>
</evidence>
<name>M0CP77_9EURY</name>
<dbReference type="Proteomes" id="UP000011626">
    <property type="component" value="Unassembled WGS sequence"/>
</dbReference>
<dbReference type="AlphaFoldDB" id="M0CP77"/>
<reference evidence="1 2" key="1">
    <citation type="journal article" date="2014" name="PLoS Genet.">
        <title>Phylogenetically driven sequencing of extremely halophilic archaea reveals strategies for static and dynamic osmo-response.</title>
        <authorList>
            <person name="Becker E.A."/>
            <person name="Seitzer P.M."/>
            <person name="Tritt A."/>
            <person name="Larsen D."/>
            <person name="Krusor M."/>
            <person name="Yao A.I."/>
            <person name="Wu D."/>
            <person name="Madern D."/>
            <person name="Eisen J.A."/>
            <person name="Darling A.E."/>
            <person name="Facciotti M.T."/>
        </authorList>
    </citation>
    <scope>NUCLEOTIDE SEQUENCE [LARGE SCALE GENOMIC DNA]</scope>
    <source>
        <strain evidence="1 2">2-9-1</strain>
    </source>
</reference>
<accession>M0CP77</accession>
<keyword evidence="2" id="KW-1185">Reference proteome</keyword>
<comment type="caution">
    <text evidence="1">The sequence shown here is derived from an EMBL/GenBank/DDBJ whole genome shotgun (WGS) entry which is preliminary data.</text>
</comment>
<proteinExistence type="predicted"/>
<dbReference type="RefSeq" id="WP_006883825.1">
    <property type="nucleotide sequence ID" value="NZ_AOIU01000026.1"/>
</dbReference>
<protein>
    <submittedName>
        <fullName evidence="1">Uncharacterized protein</fullName>
    </submittedName>
</protein>
<sequence>MDASRRDLLAAVPAAVAITGCSFVSGSESEDRPPYVVENESGEPRNVDLQVWKVGRVAPFDERPDSFREEFEAAAADGSVDDSAFEWTDGYDLTIEPGAAAKPLASSSATGLLYVQASADHGERIGVWVEAGDSPGDFFVDISVYGSGASATTGEY</sequence>
<dbReference type="EMBL" id="AOIU01000026">
    <property type="protein sequence ID" value="ELZ25021.1"/>
    <property type="molecule type" value="Genomic_DNA"/>
</dbReference>
<gene>
    <name evidence="1" type="ORF">C475_10759</name>
</gene>
<dbReference type="OrthoDB" id="239945at2157"/>
<evidence type="ECO:0000313" key="1">
    <source>
        <dbReference type="EMBL" id="ELZ25021.1"/>
    </source>
</evidence>
<organism evidence="1 2">
    <name type="scientific">Halosimplex carlsbadense 2-9-1</name>
    <dbReference type="NCBI Taxonomy" id="797114"/>
    <lineage>
        <taxon>Archaea</taxon>
        <taxon>Methanobacteriati</taxon>
        <taxon>Methanobacteriota</taxon>
        <taxon>Stenosarchaea group</taxon>
        <taxon>Halobacteria</taxon>
        <taxon>Halobacteriales</taxon>
        <taxon>Haloarculaceae</taxon>
        <taxon>Halosimplex</taxon>
    </lineage>
</organism>
<dbReference type="STRING" id="797114.C475_10759"/>
<dbReference type="PROSITE" id="PS51257">
    <property type="entry name" value="PROKAR_LIPOPROTEIN"/>
    <property type="match status" value="1"/>
</dbReference>